<dbReference type="AlphaFoldDB" id="A0A0F9X272"/>
<evidence type="ECO:0008006" key="2">
    <source>
        <dbReference type="Google" id="ProtNLM"/>
    </source>
</evidence>
<dbReference type="EMBL" id="LAZR01000091">
    <property type="protein sequence ID" value="KKN92886.1"/>
    <property type="molecule type" value="Genomic_DNA"/>
</dbReference>
<protein>
    <recommendedName>
        <fullName evidence="2">Nucleoside 2-deoxyribosyltransferase</fullName>
    </recommendedName>
</protein>
<sequence>MTEENTSEDAQQEIRAKTCFVIMPIGEQSFNGKKATEQELRQLYDDLIREAILKARPHLKVLRADEIATPGDITADIFERIADSDYVIADLTYPNPNVFYELGLRHATRPGTILIRRRDASDPPFDVSVLRHIQYENTPTGLKMLADSLRKVFDSYEASPGRLDNQFLKTIEPRFLLPASGQTYQVLQIGEDGQPRWDWVRAH</sequence>
<organism evidence="1">
    <name type="scientific">marine sediment metagenome</name>
    <dbReference type="NCBI Taxonomy" id="412755"/>
    <lineage>
        <taxon>unclassified sequences</taxon>
        <taxon>metagenomes</taxon>
        <taxon>ecological metagenomes</taxon>
    </lineage>
</organism>
<name>A0A0F9X272_9ZZZZ</name>
<reference evidence="1" key="1">
    <citation type="journal article" date="2015" name="Nature">
        <title>Complex archaea that bridge the gap between prokaryotes and eukaryotes.</title>
        <authorList>
            <person name="Spang A."/>
            <person name="Saw J.H."/>
            <person name="Jorgensen S.L."/>
            <person name="Zaremba-Niedzwiedzka K."/>
            <person name="Martijn J."/>
            <person name="Lind A.E."/>
            <person name="van Eijk R."/>
            <person name="Schleper C."/>
            <person name="Guy L."/>
            <person name="Ettema T.J."/>
        </authorList>
    </citation>
    <scope>NUCLEOTIDE SEQUENCE</scope>
</reference>
<dbReference type="Gene3D" id="3.40.50.450">
    <property type="match status" value="1"/>
</dbReference>
<comment type="caution">
    <text evidence="1">The sequence shown here is derived from an EMBL/GenBank/DDBJ whole genome shotgun (WGS) entry which is preliminary data.</text>
</comment>
<accession>A0A0F9X272</accession>
<proteinExistence type="predicted"/>
<gene>
    <name evidence="1" type="ORF">LCGC14_0204140</name>
</gene>
<evidence type="ECO:0000313" key="1">
    <source>
        <dbReference type="EMBL" id="KKN92886.1"/>
    </source>
</evidence>